<dbReference type="InterPro" id="IPR044607">
    <property type="entry name" value="RKD-like"/>
</dbReference>
<evidence type="ECO:0000256" key="5">
    <source>
        <dbReference type="ARBA" id="ARBA00023163"/>
    </source>
</evidence>
<feature type="domain" description="RWP-RK" evidence="8">
    <location>
        <begin position="50"/>
        <end position="141"/>
    </location>
</feature>
<feature type="region of interest" description="Disordered" evidence="7">
    <location>
        <begin position="109"/>
        <end position="128"/>
    </location>
</feature>
<feature type="compositionally biased region" description="Pro residues" evidence="7">
    <location>
        <begin position="1"/>
        <end position="20"/>
    </location>
</feature>
<keyword evidence="2" id="KW-0805">Transcription regulation</keyword>
<dbReference type="Proteomes" id="UP000011087">
    <property type="component" value="Unassembled WGS sequence"/>
</dbReference>
<reference evidence="10" key="3">
    <citation type="submission" date="2015-06" db="UniProtKB">
        <authorList>
            <consortium name="EnsemblProtists"/>
        </authorList>
    </citation>
    <scope>IDENTIFICATION</scope>
</reference>
<dbReference type="RefSeq" id="XP_005825598.1">
    <property type="nucleotide sequence ID" value="XM_005825541.1"/>
</dbReference>
<reference evidence="9 11" key="1">
    <citation type="journal article" date="2012" name="Nature">
        <title>Algal genomes reveal evolutionary mosaicism and the fate of nucleomorphs.</title>
        <authorList>
            <consortium name="DOE Joint Genome Institute"/>
            <person name="Curtis B.A."/>
            <person name="Tanifuji G."/>
            <person name="Burki F."/>
            <person name="Gruber A."/>
            <person name="Irimia M."/>
            <person name="Maruyama S."/>
            <person name="Arias M.C."/>
            <person name="Ball S.G."/>
            <person name="Gile G.H."/>
            <person name="Hirakawa Y."/>
            <person name="Hopkins J.F."/>
            <person name="Kuo A."/>
            <person name="Rensing S.A."/>
            <person name="Schmutz J."/>
            <person name="Symeonidi A."/>
            <person name="Elias M."/>
            <person name="Eveleigh R.J."/>
            <person name="Herman E.K."/>
            <person name="Klute M.J."/>
            <person name="Nakayama T."/>
            <person name="Obornik M."/>
            <person name="Reyes-Prieto A."/>
            <person name="Armbrust E.V."/>
            <person name="Aves S.J."/>
            <person name="Beiko R.G."/>
            <person name="Coutinho P."/>
            <person name="Dacks J.B."/>
            <person name="Durnford D.G."/>
            <person name="Fast N.M."/>
            <person name="Green B.R."/>
            <person name="Grisdale C.J."/>
            <person name="Hempel F."/>
            <person name="Henrissat B."/>
            <person name="Hoppner M.P."/>
            <person name="Ishida K."/>
            <person name="Kim E."/>
            <person name="Koreny L."/>
            <person name="Kroth P.G."/>
            <person name="Liu Y."/>
            <person name="Malik S.B."/>
            <person name="Maier U.G."/>
            <person name="McRose D."/>
            <person name="Mock T."/>
            <person name="Neilson J.A."/>
            <person name="Onodera N.T."/>
            <person name="Poole A.M."/>
            <person name="Pritham E.J."/>
            <person name="Richards T.A."/>
            <person name="Rocap G."/>
            <person name="Roy S.W."/>
            <person name="Sarai C."/>
            <person name="Schaack S."/>
            <person name="Shirato S."/>
            <person name="Slamovits C.H."/>
            <person name="Spencer D.F."/>
            <person name="Suzuki S."/>
            <person name="Worden A.Z."/>
            <person name="Zauner S."/>
            <person name="Barry K."/>
            <person name="Bell C."/>
            <person name="Bharti A.K."/>
            <person name="Crow J.A."/>
            <person name="Grimwood J."/>
            <person name="Kramer R."/>
            <person name="Lindquist E."/>
            <person name="Lucas S."/>
            <person name="Salamov A."/>
            <person name="McFadden G.I."/>
            <person name="Lane C.E."/>
            <person name="Keeling P.J."/>
            <person name="Gray M.W."/>
            <person name="Grigoriev I.V."/>
            <person name="Archibald J.M."/>
        </authorList>
    </citation>
    <scope>NUCLEOTIDE SEQUENCE</scope>
    <source>
        <strain evidence="9 11">CCMP2712</strain>
    </source>
</reference>
<dbReference type="Pfam" id="PF02042">
    <property type="entry name" value="RWP-RK"/>
    <property type="match status" value="1"/>
</dbReference>
<dbReference type="InterPro" id="IPR003035">
    <property type="entry name" value="RWP-RK_dom"/>
</dbReference>
<evidence type="ECO:0000256" key="2">
    <source>
        <dbReference type="ARBA" id="ARBA00023015"/>
    </source>
</evidence>
<reference evidence="11" key="2">
    <citation type="submission" date="2012-11" db="EMBL/GenBank/DDBJ databases">
        <authorList>
            <person name="Kuo A."/>
            <person name="Curtis B.A."/>
            <person name="Tanifuji G."/>
            <person name="Burki F."/>
            <person name="Gruber A."/>
            <person name="Irimia M."/>
            <person name="Maruyama S."/>
            <person name="Arias M.C."/>
            <person name="Ball S.G."/>
            <person name="Gile G.H."/>
            <person name="Hirakawa Y."/>
            <person name="Hopkins J.F."/>
            <person name="Rensing S.A."/>
            <person name="Schmutz J."/>
            <person name="Symeonidi A."/>
            <person name="Elias M."/>
            <person name="Eveleigh R.J."/>
            <person name="Herman E.K."/>
            <person name="Klute M.J."/>
            <person name="Nakayama T."/>
            <person name="Obornik M."/>
            <person name="Reyes-Prieto A."/>
            <person name="Armbrust E.V."/>
            <person name="Aves S.J."/>
            <person name="Beiko R.G."/>
            <person name="Coutinho P."/>
            <person name="Dacks J.B."/>
            <person name="Durnford D.G."/>
            <person name="Fast N.M."/>
            <person name="Green B.R."/>
            <person name="Grisdale C."/>
            <person name="Hempe F."/>
            <person name="Henrissat B."/>
            <person name="Hoppner M.P."/>
            <person name="Ishida K.-I."/>
            <person name="Kim E."/>
            <person name="Koreny L."/>
            <person name="Kroth P.G."/>
            <person name="Liu Y."/>
            <person name="Malik S.-B."/>
            <person name="Maier U.G."/>
            <person name="McRose D."/>
            <person name="Mock T."/>
            <person name="Neilson J.A."/>
            <person name="Onodera N.T."/>
            <person name="Poole A.M."/>
            <person name="Pritham E.J."/>
            <person name="Richards T.A."/>
            <person name="Rocap G."/>
            <person name="Roy S.W."/>
            <person name="Sarai C."/>
            <person name="Schaack S."/>
            <person name="Shirato S."/>
            <person name="Slamovits C.H."/>
            <person name="Spencer D.F."/>
            <person name="Suzuki S."/>
            <person name="Worden A.Z."/>
            <person name="Zauner S."/>
            <person name="Barry K."/>
            <person name="Bell C."/>
            <person name="Bharti A.K."/>
            <person name="Crow J.A."/>
            <person name="Grimwood J."/>
            <person name="Kramer R."/>
            <person name="Lindquist E."/>
            <person name="Lucas S."/>
            <person name="Salamov A."/>
            <person name="McFadden G.I."/>
            <person name="Lane C.E."/>
            <person name="Keeling P.J."/>
            <person name="Gray M.W."/>
            <person name="Grigoriev I.V."/>
            <person name="Archibald J.M."/>
        </authorList>
    </citation>
    <scope>NUCLEOTIDE SEQUENCE</scope>
    <source>
        <strain evidence="11">CCMP2712</strain>
    </source>
</reference>
<dbReference type="EnsemblProtists" id="EKX38618">
    <property type="protein sequence ID" value="EKX38618"/>
    <property type="gene ID" value="GUITHDRAFT_154637"/>
</dbReference>
<protein>
    <recommendedName>
        <fullName evidence="8">RWP-RK domain-containing protein</fullName>
    </recommendedName>
</protein>
<evidence type="ECO:0000313" key="10">
    <source>
        <dbReference type="EnsemblProtists" id="EKX38618"/>
    </source>
</evidence>
<keyword evidence="11" id="KW-1185">Reference proteome</keyword>
<keyword evidence="4" id="KW-0238">DNA-binding</keyword>
<dbReference type="GO" id="GO:0003700">
    <property type="term" value="F:DNA-binding transcription factor activity"/>
    <property type="evidence" value="ECO:0007669"/>
    <property type="project" value="InterPro"/>
</dbReference>
<name>L1IQT4_GUITC</name>
<evidence type="ECO:0000256" key="7">
    <source>
        <dbReference type="SAM" id="MobiDB-lite"/>
    </source>
</evidence>
<keyword evidence="5" id="KW-0804">Transcription</keyword>
<evidence type="ECO:0000259" key="8">
    <source>
        <dbReference type="PROSITE" id="PS51519"/>
    </source>
</evidence>
<dbReference type="EMBL" id="JH993046">
    <property type="protein sequence ID" value="EKX38618.1"/>
    <property type="molecule type" value="Genomic_DNA"/>
</dbReference>
<evidence type="ECO:0000256" key="1">
    <source>
        <dbReference type="ARBA" id="ARBA00004049"/>
    </source>
</evidence>
<gene>
    <name evidence="9" type="ORF">GUITHDRAFT_154637</name>
</gene>
<organism evidence="9">
    <name type="scientific">Guillardia theta (strain CCMP2712)</name>
    <name type="common">Cryptophyte</name>
    <dbReference type="NCBI Taxonomy" id="905079"/>
    <lineage>
        <taxon>Eukaryota</taxon>
        <taxon>Cryptophyceae</taxon>
        <taxon>Pyrenomonadales</taxon>
        <taxon>Geminigeraceae</taxon>
        <taxon>Guillardia</taxon>
    </lineage>
</organism>
<dbReference type="PANTHER" id="PTHR46373:SF2">
    <property type="entry name" value="RWP-RK DOMAIN-CONTAINING PROTEIN"/>
    <property type="match status" value="1"/>
</dbReference>
<dbReference type="PANTHER" id="PTHR46373">
    <property type="entry name" value="PROTEIN RKD4"/>
    <property type="match status" value="1"/>
</dbReference>
<accession>L1IQT4</accession>
<evidence type="ECO:0000313" key="9">
    <source>
        <dbReference type="EMBL" id="EKX38618.1"/>
    </source>
</evidence>
<keyword evidence="6" id="KW-0539">Nucleus</keyword>
<dbReference type="KEGG" id="gtt:GUITHDRAFT_154637"/>
<dbReference type="HOGENOM" id="CLU_1055419_0_0_1"/>
<dbReference type="GeneID" id="17295458"/>
<dbReference type="GO" id="GO:0003677">
    <property type="term" value="F:DNA binding"/>
    <property type="evidence" value="ECO:0007669"/>
    <property type="project" value="UniProtKB-KW"/>
</dbReference>
<evidence type="ECO:0000313" key="11">
    <source>
        <dbReference type="Proteomes" id="UP000011087"/>
    </source>
</evidence>
<dbReference type="AlphaFoldDB" id="L1IQT4"/>
<evidence type="ECO:0000256" key="6">
    <source>
        <dbReference type="ARBA" id="ARBA00023242"/>
    </source>
</evidence>
<keyword evidence="3" id="KW-0175">Coiled coil</keyword>
<evidence type="ECO:0000256" key="3">
    <source>
        <dbReference type="ARBA" id="ARBA00023054"/>
    </source>
</evidence>
<proteinExistence type="predicted"/>
<comment type="function">
    <text evidence="1">Putative transcription factor.</text>
</comment>
<dbReference type="PROSITE" id="PS51519">
    <property type="entry name" value="RWP_RK"/>
    <property type="match status" value="1"/>
</dbReference>
<sequence length="258" mass="28101">MLSQHPQPPFLSSPAPPQTEPPSCQDRLQHDSISSQISSARVALVCPRKKKAGPGQSPRQPDDPVVLTRELLEGLFDRSLAAASEALGICPTAIKKACRRLGIDKWPFKGPAGRSSKPPTPPSSSAMSGGCVASVEVSACEDLPLSSHDVCSLEIVPSKCEFLQCKTKPSEFFSCFSFEGHSRTLQDKIDDPHCTETRHCPLLLQRRDSLDQYASMLAVPPGEEGQGDAVFWKELLGMLPEEVKGKRVEADFDFSCRL</sequence>
<dbReference type="PaxDb" id="55529-EKX38618"/>
<evidence type="ECO:0000256" key="4">
    <source>
        <dbReference type="ARBA" id="ARBA00023125"/>
    </source>
</evidence>
<feature type="region of interest" description="Disordered" evidence="7">
    <location>
        <begin position="1"/>
        <end position="64"/>
    </location>
</feature>